<dbReference type="Proteomes" id="UP000295680">
    <property type="component" value="Unassembled WGS sequence"/>
</dbReference>
<evidence type="ECO:0000256" key="4">
    <source>
        <dbReference type="ARBA" id="ARBA00022692"/>
    </source>
</evidence>
<evidence type="ECO:0000256" key="3">
    <source>
        <dbReference type="ARBA" id="ARBA00022475"/>
    </source>
</evidence>
<gene>
    <name evidence="9" type="ORF">EV192_12314</name>
</gene>
<protein>
    <recommendedName>
        <fullName evidence="7">TVP38/TMEM64 family membrane protein</fullName>
    </recommendedName>
</protein>
<evidence type="ECO:0000256" key="1">
    <source>
        <dbReference type="ARBA" id="ARBA00004651"/>
    </source>
</evidence>
<dbReference type="EMBL" id="SLWS01000023">
    <property type="protein sequence ID" value="TCO44693.1"/>
    <property type="molecule type" value="Genomic_DNA"/>
</dbReference>
<evidence type="ECO:0000313" key="9">
    <source>
        <dbReference type="EMBL" id="TCO44693.1"/>
    </source>
</evidence>
<keyword evidence="10" id="KW-1185">Reference proteome</keyword>
<feature type="transmembrane region" description="Helical" evidence="7">
    <location>
        <begin position="31"/>
        <end position="51"/>
    </location>
</feature>
<keyword evidence="4 7" id="KW-0812">Transmembrane</keyword>
<evidence type="ECO:0000256" key="6">
    <source>
        <dbReference type="ARBA" id="ARBA00023136"/>
    </source>
</evidence>
<comment type="caution">
    <text evidence="9">The sequence shown here is derived from an EMBL/GenBank/DDBJ whole genome shotgun (WGS) entry which is preliminary data.</text>
</comment>
<evidence type="ECO:0000256" key="7">
    <source>
        <dbReference type="RuleBase" id="RU366058"/>
    </source>
</evidence>
<keyword evidence="5 7" id="KW-1133">Transmembrane helix</keyword>
<sequence length="211" mass="21973">MAVGLLAAVVVAAFVLPVPKAGELRSWAEGAGAAAPVLMFLAYVVVTLVPIPRTVFSLASGLLLGPAVGVCVALAATVVSGWLSFVLARSIGRRMVARHLEHKTVRSVDERLTSGGWMAVASIRLIPVAPFLPVNYACGVSSVRTWPYLVGTVVGSLPGTIAVVVLGDTLTGSTPPALLVVSAACAVVGLAGLWFAFRRRRSVDQRDEFVE</sequence>
<comment type="subcellular location">
    <subcellularLocation>
        <location evidence="1 7">Cell membrane</location>
        <topology evidence="1 7">Multi-pass membrane protein</topology>
    </subcellularLocation>
</comment>
<proteinExistence type="inferred from homology"/>
<name>A0A4R2IIL4_9PSEU</name>
<accession>A0A4R2IIL4</accession>
<dbReference type="AlphaFoldDB" id="A0A4R2IIL4"/>
<organism evidence="9 10">
    <name type="scientific">Actinocrispum wychmicini</name>
    <dbReference type="NCBI Taxonomy" id="1213861"/>
    <lineage>
        <taxon>Bacteria</taxon>
        <taxon>Bacillati</taxon>
        <taxon>Actinomycetota</taxon>
        <taxon>Actinomycetes</taxon>
        <taxon>Pseudonocardiales</taxon>
        <taxon>Pseudonocardiaceae</taxon>
        <taxon>Actinocrispum</taxon>
    </lineage>
</organism>
<comment type="caution">
    <text evidence="7">Lacks conserved residue(s) required for the propagation of feature annotation.</text>
</comment>
<dbReference type="Pfam" id="PF09335">
    <property type="entry name" value="VTT_dom"/>
    <property type="match status" value="1"/>
</dbReference>
<evidence type="ECO:0000259" key="8">
    <source>
        <dbReference type="Pfam" id="PF09335"/>
    </source>
</evidence>
<feature type="transmembrane region" description="Helical" evidence="7">
    <location>
        <begin position="63"/>
        <end position="85"/>
    </location>
</feature>
<reference evidence="9 10" key="1">
    <citation type="submission" date="2019-03" db="EMBL/GenBank/DDBJ databases">
        <title>Genomic Encyclopedia of Type Strains, Phase IV (KMG-IV): sequencing the most valuable type-strain genomes for metagenomic binning, comparative biology and taxonomic classification.</title>
        <authorList>
            <person name="Goeker M."/>
        </authorList>
    </citation>
    <scope>NUCLEOTIDE SEQUENCE [LARGE SCALE GENOMIC DNA]</scope>
    <source>
        <strain evidence="9 10">DSM 45934</strain>
    </source>
</reference>
<comment type="similarity">
    <text evidence="2 7">Belongs to the TVP38/TMEM64 family.</text>
</comment>
<dbReference type="InterPro" id="IPR032816">
    <property type="entry name" value="VTT_dom"/>
</dbReference>
<evidence type="ECO:0000256" key="5">
    <source>
        <dbReference type="ARBA" id="ARBA00022989"/>
    </source>
</evidence>
<dbReference type="PANTHER" id="PTHR12677:SF59">
    <property type="entry name" value="GOLGI APPARATUS MEMBRANE PROTEIN TVP38-RELATED"/>
    <property type="match status" value="1"/>
</dbReference>
<feature type="transmembrane region" description="Helical" evidence="7">
    <location>
        <begin position="146"/>
        <end position="166"/>
    </location>
</feature>
<feature type="domain" description="VTT" evidence="8">
    <location>
        <begin position="51"/>
        <end position="168"/>
    </location>
</feature>
<keyword evidence="3 7" id="KW-1003">Cell membrane</keyword>
<dbReference type="GO" id="GO:0005886">
    <property type="term" value="C:plasma membrane"/>
    <property type="evidence" value="ECO:0007669"/>
    <property type="project" value="UniProtKB-SubCell"/>
</dbReference>
<feature type="transmembrane region" description="Helical" evidence="7">
    <location>
        <begin position="178"/>
        <end position="197"/>
    </location>
</feature>
<dbReference type="PANTHER" id="PTHR12677">
    <property type="entry name" value="GOLGI APPARATUS MEMBRANE PROTEIN TVP38-RELATED"/>
    <property type="match status" value="1"/>
</dbReference>
<evidence type="ECO:0000313" key="10">
    <source>
        <dbReference type="Proteomes" id="UP000295680"/>
    </source>
</evidence>
<keyword evidence="6 7" id="KW-0472">Membrane</keyword>
<evidence type="ECO:0000256" key="2">
    <source>
        <dbReference type="ARBA" id="ARBA00008640"/>
    </source>
</evidence>
<dbReference type="InterPro" id="IPR015414">
    <property type="entry name" value="TMEM64"/>
</dbReference>